<evidence type="ECO:0000256" key="1">
    <source>
        <dbReference type="SAM" id="MobiDB-lite"/>
    </source>
</evidence>
<feature type="compositionally biased region" description="Polar residues" evidence="1">
    <location>
        <begin position="132"/>
        <end position="148"/>
    </location>
</feature>
<sequence>MADHHQGFLHFGMGTHRLPYALHAQPVDPTTTTTTTTGEKKTKLSQQNVLMCLVVDLYHSHERADVTGAAAVLDAPSLNPLQYPDGDVLFCFDAAFVDASCDCSVCPLVATCSKRSSNSAAELPAEPRAGSEASTSARQSGSTAQLSGNEKRTLFKLGPK</sequence>
<gene>
    <name evidence="2" type="ORF">EYF80_039607</name>
</gene>
<name>A0A4Z2GB88_9TELE</name>
<dbReference type="EMBL" id="SRLO01000628">
    <property type="protein sequence ID" value="TNN50183.1"/>
    <property type="molecule type" value="Genomic_DNA"/>
</dbReference>
<dbReference type="AlphaFoldDB" id="A0A4Z2GB88"/>
<comment type="caution">
    <text evidence="2">The sequence shown here is derived from an EMBL/GenBank/DDBJ whole genome shotgun (WGS) entry which is preliminary data.</text>
</comment>
<feature type="region of interest" description="Disordered" evidence="1">
    <location>
        <begin position="117"/>
        <end position="160"/>
    </location>
</feature>
<proteinExistence type="predicted"/>
<evidence type="ECO:0000313" key="3">
    <source>
        <dbReference type="Proteomes" id="UP000314294"/>
    </source>
</evidence>
<organism evidence="2 3">
    <name type="scientific">Liparis tanakae</name>
    <name type="common">Tanaka's snailfish</name>
    <dbReference type="NCBI Taxonomy" id="230148"/>
    <lineage>
        <taxon>Eukaryota</taxon>
        <taxon>Metazoa</taxon>
        <taxon>Chordata</taxon>
        <taxon>Craniata</taxon>
        <taxon>Vertebrata</taxon>
        <taxon>Euteleostomi</taxon>
        <taxon>Actinopterygii</taxon>
        <taxon>Neopterygii</taxon>
        <taxon>Teleostei</taxon>
        <taxon>Neoteleostei</taxon>
        <taxon>Acanthomorphata</taxon>
        <taxon>Eupercaria</taxon>
        <taxon>Perciformes</taxon>
        <taxon>Cottioidei</taxon>
        <taxon>Cottales</taxon>
        <taxon>Liparidae</taxon>
        <taxon>Liparis</taxon>
    </lineage>
</organism>
<dbReference type="Proteomes" id="UP000314294">
    <property type="component" value="Unassembled WGS sequence"/>
</dbReference>
<accession>A0A4Z2GB88</accession>
<keyword evidence="3" id="KW-1185">Reference proteome</keyword>
<protein>
    <submittedName>
        <fullName evidence="2">Uncharacterized protein</fullName>
    </submittedName>
</protein>
<reference evidence="2 3" key="1">
    <citation type="submission" date="2019-03" db="EMBL/GenBank/DDBJ databases">
        <title>First draft genome of Liparis tanakae, snailfish: a comprehensive survey of snailfish specific genes.</title>
        <authorList>
            <person name="Kim W."/>
            <person name="Song I."/>
            <person name="Jeong J.-H."/>
            <person name="Kim D."/>
            <person name="Kim S."/>
            <person name="Ryu S."/>
            <person name="Song J.Y."/>
            <person name="Lee S.K."/>
        </authorList>
    </citation>
    <scope>NUCLEOTIDE SEQUENCE [LARGE SCALE GENOMIC DNA]</scope>
    <source>
        <tissue evidence="2">Muscle</tissue>
    </source>
</reference>
<evidence type="ECO:0000313" key="2">
    <source>
        <dbReference type="EMBL" id="TNN50183.1"/>
    </source>
</evidence>